<dbReference type="PANTHER" id="PTHR12743">
    <property type="entry name" value="CYTOCHROME C1 HEME LYASE"/>
    <property type="match status" value="1"/>
</dbReference>
<evidence type="ECO:0000313" key="13">
    <source>
        <dbReference type="Proteomes" id="UP001479436"/>
    </source>
</evidence>
<evidence type="ECO:0000313" key="12">
    <source>
        <dbReference type="EMBL" id="KAK9766552.1"/>
    </source>
</evidence>
<comment type="similarity">
    <text evidence="2 10">Belongs to the cytochrome c-type heme lyase family.</text>
</comment>
<feature type="compositionally biased region" description="Basic and acidic residues" evidence="11">
    <location>
        <begin position="59"/>
        <end position="73"/>
    </location>
</feature>
<evidence type="ECO:0000256" key="9">
    <source>
        <dbReference type="ARBA" id="ARBA00023239"/>
    </source>
</evidence>
<dbReference type="PANTHER" id="PTHR12743:SF0">
    <property type="entry name" value="HOLOCYTOCHROME C-TYPE SYNTHASE"/>
    <property type="match status" value="1"/>
</dbReference>
<keyword evidence="6 10" id="KW-0408">Iron</keyword>
<dbReference type="EC" id="4.4.1.17" evidence="10"/>
<proteinExistence type="inferred from homology"/>
<comment type="subcellular location">
    <subcellularLocation>
        <location evidence="1 10">Mitochondrion inner membrane</location>
    </subcellularLocation>
</comment>
<evidence type="ECO:0000256" key="2">
    <source>
        <dbReference type="ARBA" id="ARBA00007255"/>
    </source>
</evidence>
<evidence type="ECO:0000256" key="3">
    <source>
        <dbReference type="ARBA" id="ARBA00022617"/>
    </source>
</evidence>
<keyword evidence="3 10" id="KW-0349">Heme</keyword>
<gene>
    <name evidence="12" type="primary">CYT2</name>
    <name evidence="12" type="ORF">K7432_004310</name>
</gene>
<evidence type="ECO:0000256" key="6">
    <source>
        <dbReference type="ARBA" id="ARBA00023004"/>
    </source>
</evidence>
<evidence type="ECO:0000256" key="8">
    <source>
        <dbReference type="ARBA" id="ARBA00023136"/>
    </source>
</evidence>
<keyword evidence="5 10" id="KW-0999">Mitochondrion inner membrane</keyword>
<keyword evidence="4 10" id="KW-0479">Metal-binding</keyword>
<evidence type="ECO:0000256" key="5">
    <source>
        <dbReference type="ARBA" id="ARBA00022792"/>
    </source>
</evidence>
<protein>
    <recommendedName>
        <fullName evidence="10">Holocytochrome c-type synthase</fullName>
        <ecNumber evidence="10">4.4.1.17</ecNumber>
    </recommendedName>
</protein>
<accession>A0ABR2WYJ2</accession>
<dbReference type="Pfam" id="PF01265">
    <property type="entry name" value="Cyto_heme_lyase"/>
    <property type="match status" value="1"/>
</dbReference>
<name>A0ABR2WYJ2_9FUNG</name>
<evidence type="ECO:0000256" key="7">
    <source>
        <dbReference type="ARBA" id="ARBA00023128"/>
    </source>
</evidence>
<evidence type="ECO:0000256" key="10">
    <source>
        <dbReference type="RuleBase" id="RU363130"/>
    </source>
</evidence>
<comment type="catalytic activity">
    <reaction evidence="10">
        <text>holo-[cytochrome c] = apo-[cytochrome c] + heme b</text>
        <dbReference type="Rhea" id="RHEA:22648"/>
        <dbReference type="Rhea" id="RHEA-COMP:10725"/>
        <dbReference type="Rhea" id="RHEA-COMP:10726"/>
        <dbReference type="ChEBI" id="CHEBI:29950"/>
        <dbReference type="ChEBI" id="CHEBI:60344"/>
        <dbReference type="ChEBI" id="CHEBI:83739"/>
        <dbReference type="EC" id="4.4.1.17"/>
    </reaction>
</comment>
<sequence>MVAANSPTENVSEKCPVNHETIEAFLPSDSKAENLNVEPKCPVNPEAMKAFLPNNTESKQPEAESKCPVDPESMKAFLPPDQKAPTPPTEGCDSNSISTTNYMPAPNQNRAEDQNKDLSLDREVSTIPRGGESSESYWVYPSEQMFFNAMKRKSWTPSEDDMATVVPIHNAVNEMCWKKILEWEALHENKCGGPKLIKFQGKPRDYTPKARLRNLFGYKLPFDRHDWTVDRCGKPVRYVIDFYSGKADPNSPSSVSFYLDVRPAVSVEGVMDRIRRLFSD</sequence>
<keyword evidence="7 10" id="KW-0496">Mitochondrion</keyword>
<dbReference type="Proteomes" id="UP001479436">
    <property type="component" value="Unassembled WGS sequence"/>
</dbReference>
<keyword evidence="13" id="KW-1185">Reference proteome</keyword>
<dbReference type="InterPro" id="IPR000511">
    <property type="entry name" value="Holocyt_c/c1_synthase"/>
</dbReference>
<feature type="region of interest" description="Disordered" evidence="11">
    <location>
        <begin position="29"/>
        <end position="118"/>
    </location>
</feature>
<dbReference type="PROSITE" id="PS00821">
    <property type="entry name" value="CYTO_HEME_LYASE_1"/>
    <property type="match status" value="1"/>
</dbReference>
<comment type="function">
    <text evidence="10">Lyase that catalyzes the covalent linking of the heme group to the cytochrome C apoprotein to produce the mature functional cytochrome.</text>
</comment>
<organism evidence="12 13">
    <name type="scientific">Basidiobolus ranarum</name>
    <dbReference type="NCBI Taxonomy" id="34480"/>
    <lineage>
        <taxon>Eukaryota</taxon>
        <taxon>Fungi</taxon>
        <taxon>Fungi incertae sedis</taxon>
        <taxon>Zoopagomycota</taxon>
        <taxon>Entomophthoromycotina</taxon>
        <taxon>Basidiobolomycetes</taxon>
        <taxon>Basidiobolales</taxon>
        <taxon>Basidiobolaceae</taxon>
        <taxon>Basidiobolus</taxon>
    </lineage>
</organism>
<evidence type="ECO:0000256" key="4">
    <source>
        <dbReference type="ARBA" id="ARBA00022723"/>
    </source>
</evidence>
<comment type="caution">
    <text evidence="12">The sequence shown here is derived from an EMBL/GenBank/DDBJ whole genome shotgun (WGS) entry which is preliminary data.</text>
</comment>
<keyword evidence="9 10" id="KW-0456">Lyase</keyword>
<keyword evidence="8 10" id="KW-0472">Membrane</keyword>
<evidence type="ECO:0000256" key="11">
    <source>
        <dbReference type="SAM" id="MobiDB-lite"/>
    </source>
</evidence>
<dbReference type="EMBL" id="JASJQH010000146">
    <property type="protein sequence ID" value="KAK9766552.1"/>
    <property type="molecule type" value="Genomic_DNA"/>
</dbReference>
<evidence type="ECO:0000256" key="1">
    <source>
        <dbReference type="ARBA" id="ARBA00004273"/>
    </source>
</evidence>
<dbReference type="GO" id="GO:0004408">
    <property type="term" value="F:holocytochrome-c synthase activity"/>
    <property type="evidence" value="ECO:0007669"/>
    <property type="project" value="UniProtKB-EC"/>
</dbReference>
<reference evidence="12 13" key="1">
    <citation type="submission" date="2023-04" db="EMBL/GenBank/DDBJ databases">
        <title>Genome of Basidiobolus ranarum AG-B5.</title>
        <authorList>
            <person name="Stajich J.E."/>
            <person name="Carter-House D."/>
            <person name="Gryganskyi A."/>
        </authorList>
    </citation>
    <scope>NUCLEOTIDE SEQUENCE [LARGE SCALE GENOMIC DNA]</scope>
    <source>
        <strain evidence="12 13">AG-B5</strain>
    </source>
</reference>
<feature type="compositionally biased region" description="Polar residues" evidence="11">
    <location>
        <begin position="92"/>
        <end position="109"/>
    </location>
</feature>
<dbReference type="PROSITE" id="PS00822">
    <property type="entry name" value="CYTO_HEME_LYASE_2"/>
    <property type="match status" value="1"/>
</dbReference>